<dbReference type="SUPFAM" id="SSF55103">
    <property type="entry name" value="FAD-linked oxidases, C-terminal domain"/>
    <property type="match status" value="1"/>
</dbReference>
<dbReference type="InterPro" id="IPR004113">
    <property type="entry name" value="FAD-bd_oxidored_4_C"/>
</dbReference>
<comment type="cofactor">
    <cofactor evidence="1">
        <name>FAD</name>
        <dbReference type="ChEBI" id="CHEBI:57692"/>
    </cofactor>
</comment>
<evidence type="ECO:0000256" key="2">
    <source>
        <dbReference type="ARBA" id="ARBA00022630"/>
    </source>
</evidence>
<feature type="domain" description="FAD-binding PCMH-type" evidence="5">
    <location>
        <begin position="49"/>
        <end position="222"/>
    </location>
</feature>
<organism evidence="6 7">
    <name type="scientific">Leptothrix discophora</name>
    <dbReference type="NCBI Taxonomy" id="89"/>
    <lineage>
        <taxon>Bacteria</taxon>
        <taxon>Pseudomonadati</taxon>
        <taxon>Pseudomonadota</taxon>
        <taxon>Betaproteobacteria</taxon>
        <taxon>Burkholderiales</taxon>
        <taxon>Sphaerotilaceae</taxon>
        <taxon>Leptothrix</taxon>
    </lineage>
</organism>
<dbReference type="Pfam" id="PF02913">
    <property type="entry name" value="FAD-oxidase_C"/>
    <property type="match status" value="1"/>
</dbReference>
<dbReference type="RefSeq" id="WP_305749360.1">
    <property type="nucleotide sequence ID" value="NZ_JAUZEE010000004.1"/>
</dbReference>
<dbReference type="InterPro" id="IPR016169">
    <property type="entry name" value="FAD-bd_PCMH_sub2"/>
</dbReference>
<dbReference type="PROSITE" id="PS51387">
    <property type="entry name" value="FAD_PCMH"/>
    <property type="match status" value="1"/>
</dbReference>
<dbReference type="PANTHER" id="PTHR11748">
    <property type="entry name" value="D-LACTATE DEHYDROGENASE"/>
    <property type="match status" value="1"/>
</dbReference>
<dbReference type="InterPro" id="IPR016166">
    <property type="entry name" value="FAD-bd_PCMH"/>
</dbReference>
<evidence type="ECO:0000256" key="1">
    <source>
        <dbReference type="ARBA" id="ARBA00001974"/>
    </source>
</evidence>
<keyword evidence="7" id="KW-1185">Reference proteome</keyword>
<reference evidence="6 7" key="1">
    <citation type="submission" date="2023-08" db="EMBL/GenBank/DDBJ databases">
        <authorList>
            <person name="Roldan D.M."/>
            <person name="Menes R.J."/>
        </authorList>
    </citation>
    <scope>NUCLEOTIDE SEQUENCE [LARGE SCALE GENOMIC DNA]</scope>
    <source>
        <strain evidence="6 7">CCM 2812</strain>
    </source>
</reference>
<evidence type="ECO:0000313" key="6">
    <source>
        <dbReference type="EMBL" id="MDP4300798.1"/>
    </source>
</evidence>
<sequence>MNELSSPLPAALAQVIAETPGIDWVTDPGRRERLSRDFAWFSPVLARELAGKSAEAVARPTDEAGVVAVVAACARHGVALTPRGSATGNYGQCTPVQGGVLLDLSGYNALLWQRGGVARAQAGIRMGAMDDQLRPSGWELRCVPSTFRSATLGGLYGGGFGGVGSINHGPLAATGNVLGVRTLTIEPEPRLVELRAPEALLLHHVYGTNGIVLELEVALAPAHPWLEAIVAFDDFDAALVFADTFAAQPGIVKKSVTLFDSAVCALLAQALPYLADGLPAGHHAVPVLVAEWGEQALRELAAAHDGQITWRQTAAEVSASKRTLVETTWNHTTLHALKVDKSITYIQSGFPAGPHLEQVRALRRHFGDALLVHLEFIRNRDGLPTCSGLQMLRFRDDAHLDDVMQTHRAHGVGIANPHVWRVEDGKQGAINAEIVATKARFDPQGLLNPGKLRGWDERERLLTAGLPDTRSPALATLPTF</sequence>
<dbReference type="Gene3D" id="3.30.465.10">
    <property type="match status" value="1"/>
</dbReference>
<proteinExistence type="predicted"/>
<evidence type="ECO:0000259" key="5">
    <source>
        <dbReference type="PROSITE" id="PS51387"/>
    </source>
</evidence>
<dbReference type="InterPro" id="IPR036318">
    <property type="entry name" value="FAD-bd_PCMH-like_sf"/>
</dbReference>
<evidence type="ECO:0000256" key="3">
    <source>
        <dbReference type="ARBA" id="ARBA00022827"/>
    </source>
</evidence>
<gene>
    <name evidence="6" type="ORF">Q8X39_09130</name>
</gene>
<protein>
    <submittedName>
        <fullName evidence="6">FAD-binding oxidoreductase</fullName>
    </submittedName>
</protein>
<dbReference type="Proteomes" id="UP001235760">
    <property type="component" value="Unassembled WGS sequence"/>
</dbReference>
<keyword evidence="4" id="KW-0560">Oxidoreductase</keyword>
<keyword evidence="2" id="KW-0285">Flavoprotein</keyword>
<dbReference type="PANTHER" id="PTHR11748:SF119">
    <property type="entry name" value="D-2-HYDROXYGLUTARATE DEHYDROGENASE"/>
    <property type="match status" value="1"/>
</dbReference>
<dbReference type="InterPro" id="IPR016164">
    <property type="entry name" value="FAD-linked_Oxase-like_C"/>
</dbReference>
<comment type="caution">
    <text evidence="6">The sequence shown here is derived from an EMBL/GenBank/DDBJ whole genome shotgun (WGS) entry which is preliminary data.</text>
</comment>
<evidence type="ECO:0000313" key="7">
    <source>
        <dbReference type="Proteomes" id="UP001235760"/>
    </source>
</evidence>
<keyword evidence="3" id="KW-0274">FAD</keyword>
<dbReference type="Pfam" id="PF01565">
    <property type="entry name" value="FAD_binding_4"/>
    <property type="match status" value="1"/>
</dbReference>
<name>A0ABT9G3N2_LEPDI</name>
<dbReference type="SUPFAM" id="SSF56176">
    <property type="entry name" value="FAD-binding/transporter-associated domain-like"/>
    <property type="match status" value="1"/>
</dbReference>
<dbReference type="InterPro" id="IPR006094">
    <property type="entry name" value="Oxid_FAD_bind_N"/>
</dbReference>
<evidence type="ECO:0000256" key="4">
    <source>
        <dbReference type="ARBA" id="ARBA00023002"/>
    </source>
</evidence>
<dbReference type="EMBL" id="JAUZEE010000004">
    <property type="protein sequence ID" value="MDP4300798.1"/>
    <property type="molecule type" value="Genomic_DNA"/>
</dbReference>
<accession>A0ABT9G3N2</accession>